<feature type="compositionally biased region" description="Basic and acidic residues" evidence="12">
    <location>
        <begin position="544"/>
        <end position="558"/>
    </location>
</feature>
<dbReference type="GO" id="GO:0005886">
    <property type="term" value="C:plasma membrane"/>
    <property type="evidence" value="ECO:0007669"/>
    <property type="project" value="TreeGrafter"/>
</dbReference>
<dbReference type="InterPro" id="IPR013106">
    <property type="entry name" value="Ig_V-set"/>
</dbReference>
<evidence type="ECO:0000256" key="8">
    <source>
        <dbReference type="ARBA" id="ARBA00023157"/>
    </source>
</evidence>
<dbReference type="EMBL" id="JACAGC010000022">
    <property type="protein sequence ID" value="KAF6289045.1"/>
    <property type="molecule type" value="Genomic_DNA"/>
</dbReference>
<evidence type="ECO:0000256" key="1">
    <source>
        <dbReference type="ARBA" id="ARBA00004479"/>
    </source>
</evidence>
<dbReference type="SMART" id="SM00409">
    <property type="entry name" value="IG"/>
    <property type="match status" value="3"/>
</dbReference>
<evidence type="ECO:0000256" key="13">
    <source>
        <dbReference type="SAM" id="Phobius"/>
    </source>
</evidence>
<dbReference type="Pfam" id="PF13895">
    <property type="entry name" value="Ig_2"/>
    <property type="match status" value="1"/>
</dbReference>
<dbReference type="GO" id="GO:0033691">
    <property type="term" value="F:sialic acid binding"/>
    <property type="evidence" value="ECO:0007669"/>
    <property type="project" value="TreeGrafter"/>
</dbReference>
<evidence type="ECO:0000313" key="16">
    <source>
        <dbReference type="EMBL" id="KAF6289045.1"/>
    </source>
</evidence>
<dbReference type="InterPro" id="IPR051036">
    <property type="entry name" value="SIGLEC"/>
</dbReference>
<keyword evidence="9" id="KW-0325">Glycoprotein</keyword>
<evidence type="ECO:0000313" key="17">
    <source>
        <dbReference type="Proteomes" id="UP000585614"/>
    </source>
</evidence>
<dbReference type="PANTHER" id="PTHR12035:SF115">
    <property type="entry name" value="SIALIC ACID-BINDING IG-LIKE LECTIN 10"/>
    <property type="match status" value="1"/>
</dbReference>
<evidence type="ECO:0000256" key="14">
    <source>
        <dbReference type="SAM" id="SignalP"/>
    </source>
</evidence>
<dbReference type="SUPFAM" id="SSF48726">
    <property type="entry name" value="Immunoglobulin"/>
    <property type="match status" value="4"/>
</dbReference>
<evidence type="ECO:0000256" key="7">
    <source>
        <dbReference type="ARBA" id="ARBA00023136"/>
    </source>
</evidence>
<sequence length="558" mass="62263">MVLMLLFAVLRGASPVPNPEFLLNVQRMVTVQEGLCVLVPCNLSYPRINWTEDTPAYGYWFQMGFQLTTSLPVATNNQSQKVQKKTQGRFQLVGSPQDKSCSLLIRDAQKEDMAEYFFRIERGSYARYNFKQHTFSLRVTETRSTGSHVSMLTLMPRHQDHGTNLTCRVDFSKKGVSTENTVRLNVAYPPKALFISTSPAKGSALEPQEDSLYLQAQEGQFLRLRCAADSRPPATLSWALEDRVLSWSRSSGSRGLELELPRVKPADAGHYTCRAENRLGFQSRTLNLSVQYAPENLRVMVSQANRTVLENLRNGTSLPVLEGQSLRLLCVTHSNPPALLSWARGGQTLHPSQPSDPGVLELPQIQMEHEGEFTCHAQNLLGSQYVSLSLSVHYKKGLISEGFSNGVVLGIGVTTLLFFLCLCLIRVLLKTLRKKQTQAETPTQEETWRPRITRRSTILDYVNVVPNIGALARNRKAQPSSPSRTPPADADSPQSKNSQELRCVSHCGPGPKASRQAPESGDNEEELHYAALNFPGHRPQVTQESKDTGSEYAEIRFH</sequence>
<evidence type="ECO:0000259" key="15">
    <source>
        <dbReference type="PROSITE" id="PS50835"/>
    </source>
</evidence>
<dbReference type="Proteomes" id="UP000585614">
    <property type="component" value="Unassembled WGS sequence"/>
</dbReference>
<keyword evidence="10" id="KW-0393">Immunoglobulin domain</keyword>
<feature type="signal peptide" evidence="14">
    <location>
        <begin position="1"/>
        <end position="15"/>
    </location>
</feature>
<name>A0A7J7SL87_RHIFE</name>
<gene>
    <name evidence="16" type="ORF">mRhiFer1_015290</name>
</gene>
<dbReference type="FunFam" id="2.60.40.10:FF:000994">
    <property type="entry name" value="Sialic acid binding Ig like lectin 10"/>
    <property type="match status" value="1"/>
</dbReference>
<dbReference type="GO" id="GO:0030246">
    <property type="term" value="F:carbohydrate binding"/>
    <property type="evidence" value="ECO:0007669"/>
    <property type="project" value="UniProtKB-KW"/>
</dbReference>
<keyword evidence="2 13" id="KW-0812">Transmembrane</keyword>
<evidence type="ECO:0000256" key="3">
    <source>
        <dbReference type="ARBA" id="ARBA00022729"/>
    </source>
</evidence>
<dbReference type="Pfam" id="PF13927">
    <property type="entry name" value="Ig_3"/>
    <property type="match status" value="1"/>
</dbReference>
<dbReference type="GO" id="GO:0007155">
    <property type="term" value="P:cell adhesion"/>
    <property type="evidence" value="ECO:0007669"/>
    <property type="project" value="UniProtKB-KW"/>
</dbReference>
<dbReference type="Pfam" id="PF07686">
    <property type="entry name" value="V-set"/>
    <property type="match status" value="1"/>
</dbReference>
<keyword evidence="6 13" id="KW-1133">Transmembrane helix</keyword>
<evidence type="ECO:0000256" key="6">
    <source>
        <dbReference type="ARBA" id="ARBA00022989"/>
    </source>
</evidence>
<dbReference type="InterPro" id="IPR003599">
    <property type="entry name" value="Ig_sub"/>
</dbReference>
<evidence type="ECO:0000256" key="5">
    <source>
        <dbReference type="ARBA" id="ARBA00022889"/>
    </source>
</evidence>
<comment type="caution">
    <text evidence="16">The sequence shown here is derived from an EMBL/GenBank/DDBJ whole genome shotgun (WGS) entry which is preliminary data.</text>
</comment>
<feature type="chain" id="PRO_5029457942" evidence="14">
    <location>
        <begin position="16"/>
        <end position="558"/>
    </location>
</feature>
<dbReference type="InterPro" id="IPR036179">
    <property type="entry name" value="Ig-like_dom_sf"/>
</dbReference>
<dbReference type="Gene3D" id="2.60.40.10">
    <property type="entry name" value="Immunoglobulins"/>
    <property type="match status" value="3"/>
</dbReference>
<proteinExistence type="inferred from homology"/>
<accession>A0A7J7SL87</accession>
<dbReference type="AlphaFoldDB" id="A0A7J7SL87"/>
<keyword evidence="7 13" id="KW-0472">Membrane</keyword>
<keyword evidence="4 16" id="KW-0430">Lectin</keyword>
<comment type="subcellular location">
    <subcellularLocation>
        <location evidence="1">Membrane</location>
        <topology evidence="1">Single-pass type I membrane protein</topology>
    </subcellularLocation>
</comment>
<feature type="domain" description="Ig-like" evidence="15">
    <location>
        <begin position="294"/>
        <end position="391"/>
    </location>
</feature>
<evidence type="ECO:0000256" key="2">
    <source>
        <dbReference type="ARBA" id="ARBA00022692"/>
    </source>
</evidence>
<dbReference type="SMART" id="SM00408">
    <property type="entry name" value="IGc2"/>
    <property type="match status" value="2"/>
</dbReference>
<evidence type="ECO:0000256" key="10">
    <source>
        <dbReference type="ARBA" id="ARBA00023319"/>
    </source>
</evidence>
<dbReference type="PROSITE" id="PS50835">
    <property type="entry name" value="IG_LIKE"/>
    <property type="match status" value="2"/>
</dbReference>
<organism evidence="16 17">
    <name type="scientific">Rhinolophus ferrumequinum</name>
    <name type="common">Greater horseshoe bat</name>
    <dbReference type="NCBI Taxonomy" id="59479"/>
    <lineage>
        <taxon>Eukaryota</taxon>
        <taxon>Metazoa</taxon>
        <taxon>Chordata</taxon>
        <taxon>Craniata</taxon>
        <taxon>Vertebrata</taxon>
        <taxon>Euteleostomi</taxon>
        <taxon>Mammalia</taxon>
        <taxon>Eutheria</taxon>
        <taxon>Laurasiatheria</taxon>
        <taxon>Chiroptera</taxon>
        <taxon>Yinpterochiroptera</taxon>
        <taxon>Rhinolophoidea</taxon>
        <taxon>Rhinolophidae</taxon>
        <taxon>Rhinolophinae</taxon>
        <taxon>Rhinolophus</taxon>
    </lineage>
</organism>
<dbReference type="InterPro" id="IPR007110">
    <property type="entry name" value="Ig-like_dom"/>
</dbReference>
<dbReference type="PANTHER" id="PTHR12035">
    <property type="entry name" value="SIALIC ACID BINDING IMMUNOGLOBULIN-LIKE LECTIN"/>
    <property type="match status" value="1"/>
</dbReference>
<evidence type="ECO:0000256" key="9">
    <source>
        <dbReference type="ARBA" id="ARBA00023180"/>
    </source>
</evidence>
<evidence type="ECO:0000256" key="12">
    <source>
        <dbReference type="SAM" id="MobiDB-lite"/>
    </source>
</evidence>
<dbReference type="FunFam" id="2.60.40.10:FF:000829">
    <property type="entry name" value="Sialic acid-binding Ig-like lectin 8"/>
    <property type="match status" value="1"/>
</dbReference>
<evidence type="ECO:0000256" key="11">
    <source>
        <dbReference type="ARBA" id="ARBA00038361"/>
    </source>
</evidence>
<keyword evidence="5" id="KW-0130">Cell adhesion</keyword>
<reference evidence="16 17" key="1">
    <citation type="journal article" date="2020" name="Nature">
        <title>Six reference-quality genomes reveal evolution of bat adaptations.</title>
        <authorList>
            <person name="Jebb D."/>
            <person name="Huang Z."/>
            <person name="Pippel M."/>
            <person name="Hughes G.M."/>
            <person name="Lavrichenko K."/>
            <person name="Devanna P."/>
            <person name="Winkler S."/>
            <person name="Jermiin L.S."/>
            <person name="Skirmuntt E.C."/>
            <person name="Katzourakis A."/>
            <person name="Burkitt-Gray L."/>
            <person name="Ray D.A."/>
            <person name="Sullivan K.A.M."/>
            <person name="Roscito J.G."/>
            <person name="Kirilenko B.M."/>
            <person name="Davalos L.M."/>
            <person name="Corthals A.P."/>
            <person name="Power M.L."/>
            <person name="Jones G."/>
            <person name="Ransome R.D."/>
            <person name="Dechmann D.K.N."/>
            <person name="Locatelli A.G."/>
            <person name="Puechmaille S.J."/>
            <person name="Fedrigo O."/>
            <person name="Jarvis E.D."/>
            <person name="Hiller M."/>
            <person name="Vernes S.C."/>
            <person name="Myers E.W."/>
            <person name="Teeling E.C."/>
        </authorList>
    </citation>
    <scope>NUCLEOTIDE SEQUENCE [LARGE SCALE GENOMIC DNA]</scope>
    <source>
        <strain evidence="16">MRhiFer1</strain>
        <tissue evidence="16">Lung</tissue>
    </source>
</reference>
<keyword evidence="3 14" id="KW-0732">Signal</keyword>
<protein>
    <submittedName>
        <fullName evidence="16">Sialic acid binding Ig like lectin 10</fullName>
    </submittedName>
</protein>
<feature type="region of interest" description="Disordered" evidence="12">
    <location>
        <begin position="472"/>
        <end position="558"/>
    </location>
</feature>
<dbReference type="InterPro" id="IPR003598">
    <property type="entry name" value="Ig_sub2"/>
</dbReference>
<evidence type="ECO:0000256" key="4">
    <source>
        <dbReference type="ARBA" id="ARBA00022734"/>
    </source>
</evidence>
<comment type="similarity">
    <text evidence="11">Belongs to the immunoglobulin superfamily. SIGLEC (sialic acid binding Ig-like lectin) family.</text>
</comment>
<dbReference type="InterPro" id="IPR013783">
    <property type="entry name" value="Ig-like_fold"/>
</dbReference>
<feature type="domain" description="Ig-like" evidence="15">
    <location>
        <begin position="207"/>
        <end position="289"/>
    </location>
</feature>
<feature type="transmembrane region" description="Helical" evidence="13">
    <location>
        <begin position="407"/>
        <end position="429"/>
    </location>
</feature>
<keyword evidence="8" id="KW-1015">Disulfide bond</keyword>